<evidence type="ECO:0000313" key="4">
    <source>
        <dbReference type="Proteomes" id="UP000297729"/>
    </source>
</evidence>
<dbReference type="NCBIfam" id="NF038126">
    <property type="entry name" value="PEP_CTERM_FxDxF"/>
    <property type="match status" value="1"/>
</dbReference>
<dbReference type="Proteomes" id="UP000297729">
    <property type="component" value="Unassembled WGS sequence"/>
</dbReference>
<name>A0A4Y9SYA2_9BURK</name>
<proteinExistence type="predicted"/>
<dbReference type="NCBIfam" id="TIGR02595">
    <property type="entry name" value="PEP_CTERM"/>
    <property type="match status" value="1"/>
</dbReference>
<keyword evidence="4" id="KW-1185">Reference proteome</keyword>
<accession>A0A4Y9SYA2</accession>
<evidence type="ECO:0000313" key="3">
    <source>
        <dbReference type="EMBL" id="TFW31412.1"/>
    </source>
</evidence>
<dbReference type="EMBL" id="SPVG01000005">
    <property type="protein sequence ID" value="TFW31412.1"/>
    <property type="molecule type" value="Genomic_DNA"/>
</dbReference>
<organism evidence="3 4">
    <name type="scientific">Duganella callida</name>
    <dbReference type="NCBI Taxonomy" id="2561932"/>
    <lineage>
        <taxon>Bacteria</taxon>
        <taxon>Pseudomonadati</taxon>
        <taxon>Pseudomonadota</taxon>
        <taxon>Betaproteobacteria</taxon>
        <taxon>Burkholderiales</taxon>
        <taxon>Oxalobacteraceae</taxon>
        <taxon>Telluria group</taxon>
        <taxon>Duganella</taxon>
    </lineage>
</organism>
<dbReference type="NCBIfam" id="NF035944">
    <property type="entry name" value="PEPxxWA-CTERM"/>
    <property type="match status" value="1"/>
</dbReference>
<comment type="caution">
    <text evidence="3">The sequence shown here is derived from an EMBL/GenBank/DDBJ whole genome shotgun (WGS) entry which is preliminary data.</text>
</comment>
<feature type="domain" description="Ice-binding protein C-terminal" evidence="2">
    <location>
        <begin position="143"/>
        <end position="167"/>
    </location>
</feature>
<evidence type="ECO:0000259" key="2">
    <source>
        <dbReference type="Pfam" id="PF07589"/>
    </source>
</evidence>
<sequence>MASAVLSAGLLAAGAASAGTYVLDVSSGAASFNQSFAANSSFSDDYLFSIGAGTIGDPTGNVIAGTVRVGSSKLDNVSFSAISFFKVNGDGSHTTISTTIDGHDFFPLSSLVAGNYGFNLTGATSLANKAGSYGGNLTLEVSPVPEPATYGMLLGGLGLVGAMARRKKASQA</sequence>
<evidence type="ECO:0000256" key="1">
    <source>
        <dbReference type="SAM" id="SignalP"/>
    </source>
</evidence>
<dbReference type="AlphaFoldDB" id="A0A4Y9SYA2"/>
<reference evidence="3 4" key="1">
    <citation type="submission" date="2019-03" db="EMBL/GenBank/DDBJ databases">
        <title>Draft Genome Sequence of Duganella callidus sp. nov., a Novel Duganella Species Isolated from Cultivated Soil.</title>
        <authorList>
            <person name="Raths R."/>
            <person name="Peta V."/>
            <person name="Bucking H."/>
        </authorList>
    </citation>
    <scope>NUCLEOTIDE SEQUENCE [LARGE SCALE GENOMIC DNA]</scope>
    <source>
        <strain evidence="3 4">DN04</strain>
    </source>
</reference>
<gene>
    <name evidence="3" type="ORF">E4L98_00380</name>
</gene>
<dbReference type="OrthoDB" id="6399769at2"/>
<feature type="signal peptide" evidence="1">
    <location>
        <begin position="1"/>
        <end position="18"/>
    </location>
</feature>
<protein>
    <submittedName>
        <fullName evidence="3">PEP-CTERM sorting domain-containing protein</fullName>
    </submittedName>
</protein>
<keyword evidence="1" id="KW-0732">Signal</keyword>
<dbReference type="InterPro" id="IPR013424">
    <property type="entry name" value="Ice-binding_C"/>
</dbReference>
<feature type="chain" id="PRO_5021439275" evidence="1">
    <location>
        <begin position="19"/>
        <end position="172"/>
    </location>
</feature>
<dbReference type="Pfam" id="PF07589">
    <property type="entry name" value="PEP-CTERM"/>
    <property type="match status" value="1"/>
</dbReference>